<dbReference type="EMBL" id="JAFBBK010000001">
    <property type="protein sequence ID" value="MBM7417011.1"/>
    <property type="molecule type" value="Genomic_DNA"/>
</dbReference>
<protein>
    <submittedName>
        <fullName evidence="1">ABC-type hemin transport system ATPase subunit</fullName>
    </submittedName>
</protein>
<organism evidence="1 2">
    <name type="scientific">Rhodococcoides corynebacterioides</name>
    <dbReference type="NCBI Taxonomy" id="53972"/>
    <lineage>
        <taxon>Bacteria</taxon>
        <taxon>Bacillati</taxon>
        <taxon>Actinomycetota</taxon>
        <taxon>Actinomycetes</taxon>
        <taxon>Mycobacteriales</taxon>
        <taxon>Nocardiaceae</taxon>
        <taxon>Rhodococcoides</taxon>
    </lineage>
</organism>
<name>A0ABS2KYJ9_9NOCA</name>
<gene>
    <name evidence="1" type="ORF">JOE42_003744</name>
</gene>
<keyword evidence="2" id="KW-1185">Reference proteome</keyword>
<accession>A0ABS2KYJ9</accession>
<sequence>MPSYLRDLEDGPSGTLLLDGMCSRLAGRLVLDLGRVAFAAGEVTAVRGINGAGTSTIRRS</sequence>
<proteinExistence type="predicted"/>
<evidence type="ECO:0000313" key="1">
    <source>
        <dbReference type="EMBL" id="MBM7417011.1"/>
    </source>
</evidence>
<dbReference type="Proteomes" id="UP000703038">
    <property type="component" value="Unassembled WGS sequence"/>
</dbReference>
<reference evidence="1 2" key="1">
    <citation type="submission" date="2021-01" db="EMBL/GenBank/DDBJ databases">
        <title>Genomics of switchgrass bacterial isolates.</title>
        <authorList>
            <person name="Shade A."/>
        </authorList>
    </citation>
    <scope>NUCLEOTIDE SEQUENCE [LARGE SCALE GENOMIC DNA]</scope>
    <source>
        <strain evidence="1 2">PvP111</strain>
    </source>
</reference>
<dbReference type="RefSeq" id="WP_204869683.1">
    <property type="nucleotide sequence ID" value="NZ_JAFBBK010000001.1"/>
</dbReference>
<evidence type="ECO:0000313" key="2">
    <source>
        <dbReference type="Proteomes" id="UP000703038"/>
    </source>
</evidence>
<comment type="caution">
    <text evidence="1">The sequence shown here is derived from an EMBL/GenBank/DDBJ whole genome shotgun (WGS) entry which is preliminary data.</text>
</comment>